<feature type="region of interest" description="Disordered" evidence="1">
    <location>
        <begin position="114"/>
        <end position="143"/>
    </location>
</feature>
<sequence length="225" mass="23863">MSTDQLHWFRKPGTNSPKDKGTFNPVFELLDYPIVAGRADDVVFADAEVSLTYEDALDRVAKFAGILRAVHEPAPPFLVVDDGLRPVTLILAMLAALRLGSCVVLGAKGLKPGERNTAPVLRPTEGAPAEAGEHASRNGDAAAQTAAKAGMHTETRKIWSHFEGTELLADGPESKPLDAGALMKESAFKHAAAAEIGPGREVLRLDGVSLSAAESLNAVEMFLSR</sequence>
<organism evidence="2 3">
    <name type="scientific">Brevibacterium luteolum</name>
    <dbReference type="NCBI Taxonomy" id="199591"/>
    <lineage>
        <taxon>Bacteria</taxon>
        <taxon>Bacillati</taxon>
        <taxon>Actinomycetota</taxon>
        <taxon>Actinomycetes</taxon>
        <taxon>Micrococcales</taxon>
        <taxon>Brevibacteriaceae</taxon>
        <taxon>Brevibacterium</taxon>
    </lineage>
</organism>
<comment type="caution">
    <text evidence="2">The sequence shown here is derived from an EMBL/GenBank/DDBJ whole genome shotgun (WGS) entry which is preliminary data.</text>
</comment>
<dbReference type="RefSeq" id="WP_102162594.1">
    <property type="nucleotide sequence ID" value="NZ_PNFZ01000006.1"/>
</dbReference>
<dbReference type="SUPFAM" id="SSF56801">
    <property type="entry name" value="Acetyl-CoA synthetase-like"/>
    <property type="match status" value="1"/>
</dbReference>
<dbReference type="AlphaFoldDB" id="A0A2N6PFQ3"/>
<dbReference type="Proteomes" id="UP000235703">
    <property type="component" value="Unassembled WGS sequence"/>
</dbReference>
<keyword evidence="3" id="KW-1185">Reference proteome</keyword>
<name>A0A2N6PFQ3_9MICO</name>
<proteinExistence type="predicted"/>
<evidence type="ECO:0000256" key="1">
    <source>
        <dbReference type="SAM" id="MobiDB-lite"/>
    </source>
</evidence>
<evidence type="ECO:0000313" key="3">
    <source>
        <dbReference type="Proteomes" id="UP000235703"/>
    </source>
</evidence>
<reference evidence="2 3" key="1">
    <citation type="submission" date="2017-09" db="EMBL/GenBank/DDBJ databases">
        <title>Bacterial strain isolated from the female urinary microbiota.</title>
        <authorList>
            <person name="Thomas-White K."/>
            <person name="Kumar N."/>
            <person name="Forster S."/>
            <person name="Putonti C."/>
            <person name="Lawley T."/>
            <person name="Wolfe A.J."/>
        </authorList>
    </citation>
    <scope>NUCLEOTIDE SEQUENCE [LARGE SCALE GENOMIC DNA]</scope>
    <source>
        <strain evidence="2 3">UMB0680</strain>
    </source>
</reference>
<evidence type="ECO:0008006" key="4">
    <source>
        <dbReference type="Google" id="ProtNLM"/>
    </source>
</evidence>
<dbReference type="EMBL" id="PNFZ01000006">
    <property type="protein sequence ID" value="PMB97511.1"/>
    <property type="molecule type" value="Genomic_DNA"/>
</dbReference>
<evidence type="ECO:0000313" key="2">
    <source>
        <dbReference type="EMBL" id="PMB97511.1"/>
    </source>
</evidence>
<protein>
    <recommendedName>
        <fullName evidence="4">AMP-dependent synthetase/ligase domain-containing protein</fullName>
    </recommendedName>
</protein>
<dbReference type="OrthoDB" id="4807183at2"/>
<accession>A0A2N6PFQ3</accession>
<gene>
    <name evidence="2" type="ORF">CJ198_10670</name>
</gene>